<dbReference type="RefSeq" id="WP_184341719.1">
    <property type="nucleotide sequence ID" value="NZ_JACHIG010000008.1"/>
</dbReference>
<keyword evidence="2" id="KW-1185">Reference proteome</keyword>
<organism evidence="1 2">
    <name type="scientific">Prosthecobacter vanneervenii</name>
    <dbReference type="NCBI Taxonomy" id="48466"/>
    <lineage>
        <taxon>Bacteria</taxon>
        <taxon>Pseudomonadati</taxon>
        <taxon>Verrucomicrobiota</taxon>
        <taxon>Verrucomicrobiia</taxon>
        <taxon>Verrucomicrobiales</taxon>
        <taxon>Verrucomicrobiaceae</taxon>
        <taxon>Prosthecobacter</taxon>
    </lineage>
</organism>
<protein>
    <submittedName>
        <fullName evidence="1">Uncharacterized protein</fullName>
    </submittedName>
</protein>
<dbReference type="Proteomes" id="UP000590740">
    <property type="component" value="Unassembled WGS sequence"/>
</dbReference>
<gene>
    <name evidence="1" type="ORF">HNQ65_003770</name>
</gene>
<reference evidence="1 2" key="1">
    <citation type="submission" date="2020-08" db="EMBL/GenBank/DDBJ databases">
        <title>Genomic Encyclopedia of Type Strains, Phase IV (KMG-IV): sequencing the most valuable type-strain genomes for metagenomic binning, comparative biology and taxonomic classification.</title>
        <authorList>
            <person name="Goeker M."/>
        </authorList>
    </citation>
    <scope>NUCLEOTIDE SEQUENCE [LARGE SCALE GENOMIC DNA]</scope>
    <source>
        <strain evidence="1 2">DSM 12252</strain>
    </source>
</reference>
<comment type="caution">
    <text evidence="1">The sequence shown here is derived from an EMBL/GenBank/DDBJ whole genome shotgun (WGS) entry which is preliminary data.</text>
</comment>
<sequence length="132" mass="14793">MTDEFKDRIFQGARRMVIWGESRADVLHRLEVNGIPSDEAQQMYERALAERVSTLRTDAIKQTVQGLGLLLAAFYLFNRLAEGSGAISQHGVAAILLTGFLGAWRFFKGIFGYLLARSREGSLSDHDDDDKE</sequence>
<proteinExistence type="predicted"/>
<name>A0A7W7YDN8_9BACT</name>
<dbReference type="EMBL" id="JACHIG010000008">
    <property type="protein sequence ID" value="MBB5034179.1"/>
    <property type="molecule type" value="Genomic_DNA"/>
</dbReference>
<evidence type="ECO:0000313" key="2">
    <source>
        <dbReference type="Proteomes" id="UP000590740"/>
    </source>
</evidence>
<accession>A0A7W7YDN8</accession>
<dbReference type="AlphaFoldDB" id="A0A7W7YDN8"/>
<evidence type="ECO:0000313" key="1">
    <source>
        <dbReference type="EMBL" id="MBB5034179.1"/>
    </source>
</evidence>